<reference evidence="11 12" key="1">
    <citation type="submission" date="2024-11" db="EMBL/GenBank/DDBJ databases">
        <title>Chromosome-level genome assembly of the freshwater bivalve Anodonta woodiana.</title>
        <authorList>
            <person name="Chen X."/>
        </authorList>
    </citation>
    <scope>NUCLEOTIDE SEQUENCE [LARGE SCALE GENOMIC DNA]</scope>
    <source>
        <strain evidence="11">MN2024</strain>
        <tissue evidence="11">Gills</tissue>
    </source>
</reference>
<sequence length="615" mass="68270">MSCAVNGHDPAMCGTTTVSPKLVLEAVNVTVAVNDISILNGVSVSAANGELVAFMGPSGSGKTTLLDTIAGKRTPQSGFVKLNGTPMDGKLRRKLGFVLQEDTFFADLTLWETLYFTSMVRLPESMPKAEKVQHIEDLAESLSVKKCLNTRVGDMFKPGLSGGEKKRASIICELLTDPDILLLDEPTSGLDYCTALTLVQRLRNIADEKNKIIIFSIHQPSSQMYHMFDKLLLLTQGKVAFFGDRSDALPYLENVGFKCEMHYNPADFLLGILKSDESMINMLTDAFSNRDGATPLKDRDMNDKSVCLSLAVTNDAFILEERDTKVQILEHNSFDQNSVGETTKWSTSFSTQFRMISWRTFKVSRGRILHPYELLQSILLAVILGLVFFQIPQTIDSVRDRMGLLFITVAHWTFLAAFDAVTAFSSERGVITKEIKAKAYRVSAYYLARTLTELPLVLTLPVFFYAVAYWMAGIHGVSQFFISLLVLLLSTLSAQGLGFMIGAACMEVKFAGFITQTLPAWFSWAKYLSFIFHPLSAMSLILLQDMQPLPCNTLSIDLFPQCLTNATVVITGNDVLLRAGITLPIYCYITGLLMFFLLFRILGCVALSVRFKDPK</sequence>
<keyword evidence="3" id="KW-0813">Transport</keyword>
<dbReference type="Pfam" id="PF19055">
    <property type="entry name" value="ABC2_membrane_7"/>
    <property type="match status" value="1"/>
</dbReference>
<comment type="similarity">
    <text evidence="2">Belongs to the ABC transporter superfamily. ABCG family. Eye pigment precursor importer (TC 3.A.1.204) subfamily.</text>
</comment>
<name>A0ABD3XFH1_SINWO</name>
<evidence type="ECO:0000256" key="7">
    <source>
        <dbReference type="ARBA" id="ARBA00022989"/>
    </source>
</evidence>
<evidence type="ECO:0000313" key="12">
    <source>
        <dbReference type="Proteomes" id="UP001634394"/>
    </source>
</evidence>
<evidence type="ECO:0000256" key="5">
    <source>
        <dbReference type="ARBA" id="ARBA00022741"/>
    </source>
</evidence>
<dbReference type="InterPro" id="IPR027417">
    <property type="entry name" value="P-loop_NTPase"/>
</dbReference>
<protein>
    <recommendedName>
        <fullName evidence="10">ABC transporter domain-containing protein</fullName>
    </recommendedName>
</protein>
<dbReference type="SMART" id="SM00382">
    <property type="entry name" value="AAA"/>
    <property type="match status" value="1"/>
</dbReference>
<dbReference type="GO" id="GO:0016020">
    <property type="term" value="C:membrane"/>
    <property type="evidence" value="ECO:0007669"/>
    <property type="project" value="UniProtKB-SubCell"/>
</dbReference>
<evidence type="ECO:0000256" key="6">
    <source>
        <dbReference type="ARBA" id="ARBA00022840"/>
    </source>
</evidence>
<evidence type="ECO:0000259" key="10">
    <source>
        <dbReference type="PROSITE" id="PS50893"/>
    </source>
</evidence>
<dbReference type="InterPro" id="IPR003593">
    <property type="entry name" value="AAA+_ATPase"/>
</dbReference>
<keyword evidence="8 9" id="KW-0472">Membrane</keyword>
<dbReference type="SUPFAM" id="SSF52540">
    <property type="entry name" value="P-loop containing nucleoside triphosphate hydrolases"/>
    <property type="match status" value="1"/>
</dbReference>
<evidence type="ECO:0000313" key="11">
    <source>
        <dbReference type="EMBL" id="KAL3885009.1"/>
    </source>
</evidence>
<dbReference type="InterPro" id="IPR013525">
    <property type="entry name" value="ABC2_TM"/>
</dbReference>
<dbReference type="PROSITE" id="PS00211">
    <property type="entry name" value="ABC_TRANSPORTER_1"/>
    <property type="match status" value="1"/>
</dbReference>
<dbReference type="PROSITE" id="PS50893">
    <property type="entry name" value="ABC_TRANSPORTER_2"/>
    <property type="match status" value="1"/>
</dbReference>
<dbReference type="PANTHER" id="PTHR48041:SF63">
    <property type="entry name" value="EARLY GENE AT 23, ISOFORM C"/>
    <property type="match status" value="1"/>
</dbReference>
<evidence type="ECO:0000256" key="4">
    <source>
        <dbReference type="ARBA" id="ARBA00022692"/>
    </source>
</evidence>
<keyword evidence="6" id="KW-0067">ATP-binding</keyword>
<feature type="transmembrane region" description="Helical" evidence="9">
    <location>
        <begin position="524"/>
        <end position="543"/>
    </location>
</feature>
<evidence type="ECO:0000256" key="2">
    <source>
        <dbReference type="ARBA" id="ARBA00005814"/>
    </source>
</evidence>
<proteinExistence type="inferred from homology"/>
<dbReference type="InterPro" id="IPR017871">
    <property type="entry name" value="ABC_transporter-like_CS"/>
</dbReference>
<dbReference type="InterPro" id="IPR043926">
    <property type="entry name" value="ABCG_dom"/>
</dbReference>
<feature type="domain" description="ABC transporter" evidence="10">
    <location>
        <begin position="24"/>
        <end position="261"/>
    </location>
</feature>
<dbReference type="Pfam" id="PF01061">
    <property type="entry name" value="ABC2_membrane"/>
    <property type="match status" value="1"/>
</dbReference>
<feature type="transmembrane region" description="Helical" evidence="9">
    <location>
        <begin position="403"/>
        <end position="425"/>
    </location>
</feature>
<keyword evidence="4 9" id="KW-0812">Transmembrane</keyword>
<keyword evidence="7 9" id="KW-1133">Transmembrane helix</keyword>
<dbReference type="Gene3D" id="3.40.50.300">
    <property type="entry name" value="P-loop containing nucleotide triphosphate hydrolases"/>
    <property type="match status" value="1"/>
</dbReference>
<feature type="transmembrane region" description="Helical" evidence="9">
    <location>
        <begin position="372"/>
        <end position="391"/>
    </location>
</feature>
<evidence type="ECO:0000256" key="9">
    <source>
        <dbReference type="SAM" id="Phobius"/>
    </source>
</evidence>
<evidence type="ECO:0000256" key="3">
    <source>
        <dbReference type="ARBA" id="ARBA00022448"/>
    </source>
</evidence>
<dbReference type="Pfam" id="PF00005">
    <property type="entry name" value="ABC_tran"/>
    <property type="match status" value="1"/>
</dbReference>
<keyword evidence="12" id="KW-1185">Reference proteome</keyword>
<organism evidence="11 12">
    <name type="scientific">Sinanodonta woodiana</name>
    <name type="common">Chinese pond mussel</name>
    <name type="synonym">Anodonta woodiana</name>
    <dbReference type="NCBI Taxonomy" id="1069815"/>
    <lineage>
        <taxon>Eukaryota</taxon>
        <taxon>Metazoa</taxon>
        <taxon>Spiralia</taxon>
        <taxon>Lophotrochozoa</taxon>
        <taxon>Mollusca</taxon>
        <taxon>Bivalvia</taxon>
        <taxon>Autobranchia</taxon>
        <taxon>Heteroconchia</taxon>
        <taxon>Palaeoheterodonta</taxon>
        <taxon>Unionida</taxon>
        <taxon>Unionoidea</taxon>
        <taxon>Unionidae</taxon>
        <taxon>Unioninae</taxon>
        <taxon>Sinanodonta</taxon>
    </lineage>
</organism>
<dbReference type="AlphaFoldDB" id="A0ABD3XFH1"/>
<comment type="caution">
    <text evidence="11">The sequence shown here is derived from an EMBL/GenBank/DDBJ whole genome shotgun (WGS) entry which is preliminary data.</text>
</comment>
<accession>A0ABD3XFH1</accession>
<dbReference type="InterPro" id="IPR050352">
    <property type="entry name" value="ABCG_transporters"/>
</dbReference>
<dbReference type="Proteomes" id="UP001634394">
    <property type="component" value="Unassembled WGS sequence"/>
</dbReference>
<keyword evidence="5" id="KW-0547">Nucleotide-binding</keyword>
<dbReference type="InterPro" id="IPR003439">
    <property type="entry name" value="ABC_transporter-like_ATP-bd"/>
</dbReference>
<evidence type="ECO:0000256" key="8">
    <source>
        <dbReference type="ARBA" id="ARBA00023136"/>
    </source>
</evidence>
<feature type="transmembrane region" description="Helical" evidence="9">
    <location>
        <begin position="583"/>
        <end position="609"/>
    </location>
</feature>
<feature type="transmembrane region" description="Helical" evidence="9">
    <location>
        <begin position="480"/>
        <end position="503"/>
    </location>
</feature>
<dbReference type="GO" id="GO:0005524">
    <property type="term" value="F:ATP binding"/>
    <property type="evidence" value="ECO:0007669"/>
    <property type="project" value="UniProtKB-KW"/>
</dbReference>
<feature type="transmembrane region" description="Helical" evidence="9">
    <location>
        <begin position="446"/>
        <end position="468"/>
    </location>
</feature>
<evidence type="ECO:0000256" key="1">
    <source>
        <dbReference type="ARBA" id="ARBA00004141"/>
    </source>
</evidence>
<dbReference type="PANTHER" id="PTHR48041">
    <property type="entry name" value="ABC TRANSPORTER G FAMILY MEMBER 28"/>
    <property type="match status" value="1"/>
</dbReference>
<comment type="subcellular location">
    <subcellularLocation>
        <location evidence="1">Membrane</location>
        <topology evidence="1">Multi-pass membrane protein</topology>
    </subcellularLocation>
</comment>
<gene>
    <name evidence="11" type="ORF">ACJMK2_025108</name>
</gene>
<dbReference type="EMBL" id="JBJQND010000002">
    <property type="protein sequence ID" value="KAL3885009.1"/>
    <property type="molecule type" value="Genomic_DNA"/>
</dbReference>